<reference evidence="2" key="1">
    <citation type="submission" date="2020-05" db="EMBL/GenBank/DDBJ databases">
        <title>WGS assembly of Panicum virgatum.</title>
        <authorList>
            <person name="Lovell J.T."/>
            <person name="Jenkins J."/>
            <person name="Shu S."/>
            <person name="Juenger T.E."/>
            <person name="Schmutz J."/>
        </authorList>
    </citation>
    <scope>NUCLEOTIDE SEQUENCE</scope>
    <source>
        <strain evidence="2">AP13</strain>
    </source>
</reference>
<protein>
    <submittedName>
        <fullName evidence="2">Uncharacterized protein</fullName>
    </submittedName>
</protein>
<sequence>MLHSMEHIHSCGRRAHRWRRPRSRLGPHRSPCLPDCPSPHHAPSFNLHQGMRRTRKNDLGHAPLEEMASVRSYLACRRTSCSWQTISVQT</sequence>
<proteinExistence type="predicted"/>
<feature type="region of interest" description="Disordered" evidence="1">
    <location>
        <begin position="1"/>
        <end position="35"/>
    </location>
</feature>
<gene>
    <name evidence="2" type="ORF">PVAP13_4KG139605</name>
</gene>
<comment type="caution">
    <text evidence="2">The sequence shown here is derived from an EMBL/GenBank/DDBJ whole genome shotgun (WGS) entry which is preliminary data.</text>
</comment>
<keyword evidence="3" id="KW-1185">Reference proteome</keyword>
<dbReference type="Proteomes" id="UP000823388">
    <property type="component" value="Chromosome 4K"/>
</dbReference>
<evidence type="ECO:0000256" key="1">
    <source>
        <dbReference type="SAM" id="MobiDB-lite"/>
    </source>
</evidence>
<name>A0A8T0TIN7_PANVG</name>
<dbReference type="AlphaFoldDB" id="A0A8T0TIN7"/>
<feature type="compositionally biased region" description="Basic residues" evidence="1">
    <location>
        <begin position="10"/>
        <end position="27"/>
    </location>
</feature>
<dbReference type="EMBL" id="CM029043">
    <property type="protein sequence ID" value="KAG2611752.1"/>
    <property type="molecule type" value="Genomic_DNA"/>
</dbReference>
<accession>A0A8T0TIN7</accession>
<evidence type="ECO:0000313" key="2">
    <source>
        <dbReference type="EMBL" id="KAG2611752.1"/>
    </source>
</evidence>
<evidence type="ECO:0000313" key="3">
    <source>
        <dbReference type="Proteomes" id="UP000823388"/>
    </source>
</evidence>
<organism evidence="2 3">
    <name type="scientific">Panicum virgatum</name>
    <name type="common">Blackwell switchgrass</name>
    <dbReference type="NCBI Taxonomy" id="38727"/>
    <lineage>
        <taxon>Eukaryota</taxon>
        <taxon>Viridiplantae</taxon>
        <taxon>Streptophyta</taxon>
        <taxon>Embryophyta</taxon>
        <taxon>Tracheophyta</taxon>
        <taxon>Spermatophyta</taxon>
        <taxon>Magnoliopsida</taxon>
        <taxon>Liliopsida</taxon>
        <taxon>Poales</taxon>
        <taxon>Poaceae</taxon>
        <taxon>PACMAD clade</taxon>
        <taxon>Panicoideae</taxon>
        <taxon>Panicodae</taxon>
        <taxon>Paniceae</taxon>
        <taxon>Panicinae</taxon>
        <taxon>Panicum</taxon>
        <taxon>Panicum sect. Hiantes</taxon>
    </lineage>
</organism>